<feature type="domain" description="Protein kinase" evidence="6">
    <location>
        <begin position="383"/>
        <end position="637"/>
    </location>
</feature>
<evidence type="ECO:0000256" key="5">
    <source>
        <dbReference type="SAM" id="MobiDB-lite"/>
    </source>
</evidence>
<evidence type="ECO:0000259" key="6">
    <source>
        <dbReference type="PROSITE" id="PS50011"/>
    </source>
</evidence>
<evidence type="ECO:0000256" key="2">
    <source>
        <dbReference type="ARBA" id="ARBA00010008"/>
    </source>
</evidence>
<dbReference type="Pfam" id="PF00155">
    <property type="entry name" value="Aminotran_1_2"/>
    <property type="match status" value="1"/>
</dbReference>
<name>A0A3R6ZW22_APHAT</name>
<dbReference type="PANTHER" id="PTHR13693:SF77">
    <property type="entry name" value="8-AMINO-7-OXONONANOATE SYNTHASE"/>
    <property type="match status" value="1"/>
</dbReference>
<dbReference type="PANTHER" id="PTHR13693">
    <property type="entry name" value="CLASS II AMINOTRANSFERASE/8-AMINO-7-OXONONANOATE SYNTHASE"/>
    <property type="match status" value="1"/>
</dbReference>
<dbReference type="Pfam" id="PF00069">
    <property type="entry name" value="Pkinase"/>
    <property type="match status" value="1"/>
</dbReference>
<dbReference type="SUPFAM" id="SSF53383">
    <property type="entry name" value="PLP-dependent transferases"/>
    <property type="match status" value="1"/>
</dbReference>
<feature type="compositionally biased region" description="Pro residues" evidence="5">
    <location>
        <begin position="539"/>
        <end position="549"/>
    </location>
</feature>
<dbReference type="Gene3D" id="3.40.640.10">
    <property type="entry name" value="Type I PLP-dependent aspartate aminotransferase-like (Major domain)"/>
    <property type="match status" value="1"/>
</dbReference>
<dbReference type="PROSITE" id="PS50011">
    <property type="entry name" value="PROTEIN_KINASE_DOM"/>
    <property type="match status" value="1"/>
</dbReference>
<gene>
    <name evidence="7" type="ORF">DYB34_013880</name>
</gene>
<keyword evidence="3" id="KW-0808">Transferase</keyword>
<dbReference type="Gene3D" id="1.10.510.10">
    <property type="entry name" value="Transferase(Phosphotransferase) domain 1"/>
    <property type="match status" value="1"/>
</dbReference>
<feature type="non-terminal residue" evidence="7">
    <location>
        <position position="637"/>
    </location>
</feature>
<protein>
    <recommendedName>
        <fullName evidence="6">Protein kinase domain-containing protein</fullName>
    </recommendedName>
</protein>
<dbReference type="Proteomes" id="UP000283543">
    <property type="component" value="Unassembled WGS sequence"/>
</dbReference>
<dbReference type="GO" id="GO:0004672">
    <property type="term" value="F:protein kinase activity"/>
    <property type="evidence" value="ECO:0007669"/>
    <property type="project" value="InterPro"/>
</dbReference>
<sequence length="637" mass="69763">VEAELAIFYGAESALVFNSGYLANLSVMSCVPQDGDVVLYDNLVHNSCREGLRLSRATALGFRHNDMTHLEALLRAQSSSSRHALVVVESIYSMDGDVAPIKTLVELCESYGASLVVDEAHSTAVMGPGGAGLVRALGLERRVFCSVYTFGKGMGIHGAVVCGSATLKSYLVNYGRPFIYSTSLPPHDMRLIRRAHQVCAAADAPRDTLQSLIGHFRAQVESSSCIPKTALLPSTTAIQGIVVRGNEEALQAAAFLTDQGFNVVAIRAPTVPVNEERLRIIIHAFNSRQEIDSLVDAVGRYFQHHHARQCAFVSGGPFIDTPLLPLDKVALERSVSSPMNKQTAKSLLFGASHSPIKVPSYSSSFTANDMYPFGRQNPFETDFVEHMLVAEGGFGKVFKCRSKIDNRQYAVKVEQVHFTPKAIFNPNEIRETILREVHLLAGLDHEHVCRYFNTWIFGKLVSTGRPDSAKSSTANMDNSDDSFGWSDKHKPFAPNQTILHVEGAPSFDSVASVSSSMCGFSFDRTSTNGVDEVLLPPPTPQIPVSPVPPVKKELADPPTRLTSPRSNLSLQMDVYIQMALYHGNSLQHWLVERQSIDVNANLTIFQQIVSGLKYIHGQGLIHRDIKPANIFLTLDAC</sequence>
<dbReference type="InterPro" id="IPR011009">
    <property type="entry name" value="Kinase-like_dom_sf"/>
</dbReference>
<dbReference type="InterPro" id="IPR000719">
    <property type="entry name" value="Prot_kinase_dom"/>
</dbReference>
<organism evidence="7 8">
    <name type="scientific">Aphanomyces astaci</name>
    <name type="common">Crayfish plague agent</name>
    <dbReference type="NCBI Taxonomy" id="112090"/>
    <lineage>
        <taxon>Eukaryota</taxon>
        <taxon>Sar</taxon>
        <taxon>Stramenopiles</taxon>
        <taxon>Oomycota</taxon>
        <taxon>Saprolegniomycetes</taxon>
        <taxon>Saprolegniales</taxon>
        <taxon>Verrucalvaceae</taxon>
        <taxon>Aphanomyces</taxon>
    </lineage>
</organism>
<dbReference type="GO" id="GO:0005524">
    <property type="term" value="F:ATP binding"/>
    <property type="evidence" value="ECO:0007669"/>
    <property type="project" value="InterPro"/>
</dbReference>
<accession>A0A3R6ZW22</accession>
<dbReference type="InterPro" id="IPR015424">
    <property type="entry name" value="PyrdxlP-dep_Trfase"/>
</dbReference>
<dbReference type="EMBL" id="QUTB01001928">
    <property type="protein sequence ID" value="RHY74513.1"/>
    <property type="molecule type" value="Genomic_DNA"/>
</dbReference>
<dbReference type="InterPro" id="IPR015422">
    <property type="entry name" value="PyrdxlP-dep_Trfase_small"/>
</dbReference>
<dbReference type="InterPro" id="IPR015421">
    <property type="entry name" value="PyrdxlP-dep_Trfase_major"/>
</dbReference>
<dbReference type="InterPro" id="IPR050087">
    <property type="entry name" value="AON_synthase_class-II"/>
</dbReference>
<feature type="non-terminal residue" evidence="7">
    <location>
        <position position="1"/>
    </location>
</feature>
<comment type="cofactor">
    <cofactor evidence="1">
        <name>pyridoxal 5'-phosphate</name>
        <dbReference type="ChEBI" id="CHEBI:597326"/>
    </cofactor>
</comment>
<keyword evidence="4" id="KW-0663">Pyridoxal phosphate</keyword>
<dbReference type="VEuPathDB" id="FungiDB:H257_07257"/>
<feature type="region of interest" description="Disordered" evidence="5">
    <location>
        <begin position="539"/>
        <end position="563"/>
    </location>
</feature>
<reference evidence="7 8" key="1">
    <citation type="submission" date="2018-08" db="EMBL/GenBank/DDBJ databases">
        <title>Aphanomyces genome sequencing and annotation.</title>
        <authorList>
            <person name="Minardi D."/>
            <person name="Oidtmann B."/>
            <person name="Van Der Giezen M."/>
            <person name="Studholme D.J."/>
        </authorList>
    </citation>
    <scope>NUCLEOTIDE SEQUENCE [LARGE SCALE GENOMIC DNA]</scope>
    <source>
        <strain evidence="7 8">Si</strain>
    </source>
</reference>
<proteinExistence type="inferred from homology"/>
<dbReference type="SUPFAM" id="SSF56112">
    <property type="entry name" value="Protein kinase-like (PK-like)"/>
    <property type="match status" value="1"/>
</dbReference>
<evidence type="ECO:0000256" key="3">
    <source>
        <dbReference type="ARBA" id="ARBA00022679"/>
    </source>
</evidence>
<dbReference type="Gene3D" id="3.30.200.20">
    <property type="entry name" value="Phosphorylase Kinase, domain 1"/>
    <property type="match status" value="1"/>
</dbReference>
<comment type="caution">
    <text evidence="7">The sequence shown here is derived from an EMBL/GenBank/DDBJ whole genome shotgun (WGS) entry which is preliminary data.</text>
</comment>
<evidence type="ECO:0000256" key="1">
    <source>
        <dbReference type="ARBA" id="ARBA00001933"/>
    </source>
</evidence>
<dbReference type="Gene3D" id="3.90.1150.10">
    <property type="entry name" value="Aspartate Aminotransferase, domain 1"/>
    <property type="match status" value="1"/>
</dbReference>
<dbReference type="AlphaFoldDB" id="A0A3R6ZW22"/>
<dbReference type="InterPro" id="IPR008271">
    <property type="entry name" value="Ser/Thr_kinase_AS"/>
</dbReference>
<comment type="similarity">
    <text evidence="2">Belongs to the class-II pyridoxal-phosphate-dependent aminotransferase family. BioF subfamily.</text>
</comment>
<dbReference type="PROSITE" id="PS00108">
    <property type="entry name" value="PROTEIN_KINASE_ST"/>
    <property type="match status" value="1"/>
</dbReference>
<evidence type="ECO:0000313" key="7">
    <source>
        <dbReference type="EMBL" id="RHY74513.1"/>
    </source>
</evidence>
<dbReference type="InterPro" id="IPR004839">
    <property type="entry name" value="Aminotransferase_I/II_large"/>
</dbReference>
<evidence type="ECO:0000313" key="8">
    <source>
        <dbReference type="Proteomes" id="UP000283543"/>
    </source>
</evidence>
<dbReference type="GO" id="GO:0030170">
    <property type="term" value="F:pyridoxal phosphate binding"/>
    <property type="evidence" value="ECO:0007669"/>
    <property type="project" value="InterPro"/>
</dbReference>
<evidence type="ECO:0000256" key="4">
    <source>
        <dbReference type="ARBA" id="ARBA00022898"/>
    </source>
</evidence>